<dbReference type="PANTHER" id="PTHR43019">
    <property type="entry name" value="SERINE ENDOPROTEASE DEGS"/>
    <property type="match status" value="1"/>
</dbReference>
<gene>
    <name evidence="1" type="primary">splC</name>
    <name evidence="1" type="ORF">E5S67_02732</name>
</gene>
<name>A0ABX2CXV4_9CYAN</name>
<dbReference type="GO" id="GO:0006508">
    <property type="term" value="P:proteolysis"/>
    <property type="evidence" value="ECO:0007669"/>
    <property type="project" value="UniProtKB-KW"/>
</dbReference>
<dbReference type="RefSeq" id="WP_172188049.1">
    <property type="nucleotide sequence ID" value="NZ_CAWPPK010000257.1"/>
</dbReference>
<dbReference type="EMBL" id="SRRZ01000044">
    <property type="protein sequence ID" value="NQE35003.1"/>
    <property type="molecule type" value="Genomic_DNA"/>
</dbReference>
<evidence type="ECO:0000313" key="1">
    <source>
        <dbReference type="EMBL" id="NQE35003.1"/>
    </source>
</evidence>
<dbReference type="Pfam" id="PF14218">
    <property type="entry name" value="COP23"/>
    <property type="match status" value="1"/>
</dbReference>
<dbReference type="PANTHER" id="PTHR43019:SF23">
    <property type="entry name" value="PROTEASE DO-LIKE 5, CHLOROPLASTIC"/>
    <property type="match status" value="1"/>
</dbReference>
<keyword evidence="1" id="KW-0645">Protease</keyword>
<organism evidence="1 2">
    <name type="scientific">Microcoleus asticus IPMA8</name>
    <dbReference type="NCBI Taxonomy" id="2563858"/>
    <lineage>
        <taxon>Bacteria</taxon>
        <taxon>Bacillati</taxon>
        <taxon>Cyanobacteriota</taxon>
        <taxon>Cyanophyceae</taxon>
        <taxon>Oscillatoriophycideae</taxon>
        <taxon>Oscillatoriales</taxon>
        <taxon>Microcoleaceae</taxon>
        <taxon>Microcoleus</taxon>
        <taxon>Microcoleus asticus</taxon>
    </lineage>
</organism>
<dbReference type="InterPro" id="IPR009003">
    <property type="entry name" value="Peptidase_S1_PA"/>
</dbReference>
<keyword evidence="2" id="KW-1185">Reference proteome</keyword>
<dbReference type="Gene3D" id="2.40.10.10">
    <property type="entry name" value="Trypsin-like serine proteases"/>
    <property type="match status" value="2"/>
</dbReference>
<dbReference type="SUPFAM" id="SSF50494">
    <property type="entry name" value="Trypsin-like serine proteases"/>
    <property type="match status" value="1"/>
</dbReference>
<proteinExistence type="predicted"/>
<accession>A0ABX2CXV4</accession>
<dbReference type="InterPro" id="IPR025478">
    <property type="entry name" value="COP23"/>
</dbReference>
<keyword evidence="1" id="KW-0378">Hydrolase</keyword>
<sequence length="407" mass="44682">MNSWGLRFDALTIILTGAVTVAAVVSQQYAACAKTPEEIAQLAMLTTVEVNNTLGFFASGSGVIIAKQGNIYTVLTANHVVASLAQKYSIRTHLEKDYAAIRIQRLPKNDRDIDLALIQFQSREQYPVAPMGQSERAVVGSAIYVSGYPLPISGFERKLEFTAGIISSRLGSASSGYRLRYQAVTRRGMSGGPVFDADGRVVGIHGQGDTVGTIRSQWNGQIEEIKTGLNAAIPIDAFMALVSQNKRNGFDILSNLSLSSASGQNQPNQVYGGFVCDTSTGEPVTVYQNPQGFREPWIRWNSNFFSSSGYDPLTRCQQVTQRLENYNRNKQLNYVTVGIVNNQKAICTTSRVNGPCEGLIYTLRRDQDPTPALSSFFVWLGNQKAMPSLSESGTVLYIDVRERLEQF</sequence>
<dbReference type="EC" id="3.4.21.-" evidence="1"/>
<dbReference type="InterPro" id="IPR043504">
    <property type="entry name" value="Peptidase_S1_PA_chymotrypsin"/>
</dbReference>
<dbReference type="Proteomes" id="UP000702425">
    <property type="component" value="Unassembled WGS sequence"/>
</dbReference>
<comment type="caution">
    <text evidence="1">The sequence shown here is derived from an EMBL/GenBank/DDBJ whole genome shotgun (WGS) entry which is preliminary data.</text>
</comment>
<protein>
    <submittedName>
        <fullName evidence="1">Serine protease SplC</fullName>
        <ecNumber evidence="1">3.4.21.-</ecNumber>
    </submittedName>
</protein>
<dbReference type="Pfam" id="PF13365">
    <property type="entry name" value="Trypsin_2"/>
    <property type="match status" value="1"/>
</dbReference>
<dbReference type="GO" id="GO:0008233">
    <property type="term" value="F:peptidase activity"/>
    <property type="evidence" value="ECO:0007669"/>
    <property type="project" value="UniProtKB-KW"/>
</dbReference>
<evidence type="ECO:0000313" key="2">
    <source>
        <dbReference type="Proteomes" id="UP000702425"/>
    </source>
</evidence>
<reference evidence="1 2" key="1">
    <citation type="journal article" date="2020" name="Sci. Rep.">
        <title>A novel cyanobacterial geosmin producer, revising GeoA distribution and dispersion patterns in Bacteria.</title>
        <authorList>
            <person name="Churro C."/>
            <person name="Semedo-Aguiar A.P."/>
            <person name="Silva A.D."/>
            <person name="Pereira-Leal J.B."/>
            <person name="Leite R.B."/>
        </authorList>
    </citation>
    <scope>NUCLEOTIDE SEQUENCE [LARGE SCALE GENOMIC DNA]</scope>
    <source>
        <strain evidence="1 2">IPMA8</strain>
    </source>
</reference>